<dbReference type="AlphaFoldDB" id="A0AA46TEU8"/>
<feature type="transmembrane region" description="Helical" evidence="8">
    <location>
        <begin position="44"/>
        <end position="61"/>
    </location>
</feature>
<protein>
    <submittedName>
        <fullName evidence="9">Na+/H+ antiporter subunit E</fullName>
    </submittedName>
</protein>
<dbReference type="GO" id="GO:0008324">
    <property type="term" value="F:monoatomic cation transmembrane transporter activity"/>
    <property type="evidence" value="ECO:0007669"/>
    <property type="project" value="InterPro"/>
</dbReference>
<evidence type="ECO:0000256" key="8">
    <source>
        <dbReference type="SAM" id="Phobius"/>
    </source>
</evidence>
<evidence type="ECO:0000256" key="4">
    <source>
        <dbReference type="ARBA" id="ARBA00022692"/>
    </source>
</evidence>
<dbReference type="Pfam" id="PF01899">
    <property type="entry name" value="MNHE"/>
    <property type="match status" value="1"/>
</dbReference>
<reference evidence="9" key="1">
    <citation type="submission" date="2022-01" db="EMBL/GenBank/DDBJ databases">
        <title>Nocardioidaceae gen. sp. A5X3R13.</title>
        <authorList>
            <person name="Lopez Marin M.A."/>
            <person name="Uhlik O."/>
        </authorList>
    </citation>
    <scope>NUCLEOTIDE SEQUENCE</scope>
    <source>
        <strain evidence="9">A5X3R13</strain>
    </source>
</reference>
<evidence type="ECO:0000256" key="3">
    <source>
        <dbReference type="ARBA" id="ARBA00022475"/>
    </source>
</evidence>
<name>A0AA46TEU8_9ACTN</name>
<dbReference type="NCBIfam" id="NF006521">
    <property type="entry name" value="PRK08965.1-5"/>
    <property type="match status" value="1"/>
</dbReference>
<keyword evidence="5 8" id="KW-1133">Transmembrane helix</keyword>
<organism evidence="9 10">
    <name type="scientific">Solicola gregarius</name>
    <dbReference type="NCBI Taxonomy" id="2908642"/>
    <lineage>
        <taxon>Bacteria</taxon>
        <taxon>Bacillati</taxon>
        <taxon>Actinomycetota</taxon>
        <taxon>Actinomycetes</taxon>
        <taxon>Propionibacteriales</taxon>
        <taxon>Nocardioidaceae</taxon>
        <taxon>Solicola</taxon>
    </lineage>
</organism>
<evidence type="ECO:0000256" key="6">
    <source>
        <dbReference type="ARBA" id="ARBA00023136"/>
    </source>
</evidence>
<dbReference type="KEGG" id="sgrg:L0C25_13530"/>
<evidence type="ECO:0000313" key="9">
    <source>
        <dbReference type="EMBL" id="UYM03574.1"/>
    </source>
</evidence>
<proteinExistence type="inferred from homology"/>
<evidence type="ECO:0000313" key="10">
    <source>
        <dbReference type="Proteomes" id="UP001164390"/>
    </source>
</evidence>
<evidence type="ECO:0000256" key="7">
    <source>
        <dbReference type="SAM" id="MobiDB-lite"/>
    </source>
</evidence>
<keyword evidence="4 8" id="KW-0812">Transmembrane</keyword>
<dbReference type="PANTHER" id="PTHR34584:SF1">
    <property type="entry name" value="NA(+)_H(+) ANTIPORTER SUBUNIT E1"/>
    <property type="match status" value="1"/>
</dbReference>
<dbReference type="EMBL" id="CP094970">
    <property type="protein sequence ID" value="UYM03574.1"/>
    <property type="molecule type" value="Genomic_DNA"/>
</dbReference>
<keyword evidence="3" id="KW-1003">Cell membrane</keyword>
<dbReference type="PANTHER" id="PTHR34584">
    <property type="entry name" value="NA(+)/H(+) ANTIPORTER SUBUNIT E1"/>
    <property type="match status" value="1"/>
</dbReference>
<evidence type="ECO:0000256" key="2">
    <source>
        <dbReference type="ARBA" id="ARBA00006228"/>
    </source>
</evidence>
<dbReference type="RefSeq" id="WP_271632186.1">
    <property type="nucleotide sequence ID" value="NZ_CP094970.1"/>
</dbReference>
<feature type="transmembrane region" description="Helical" evidence="8">
    <location>
        <begin position="67"/>
        <end position="86"/>
    </location>
</feature>
<evidence type="ECO:0000256" key="1">
    <source>
        <dbReference type="ARBA" id="ARBA00004651"/>
    </source>
</evidence>
<feature type="region of interest" description="Disordered" evidence="7">
    <location>
        <begin position="1"/>
        <end position="33"/>
    </location>
</feature>
<sequence>MSGEERARDERLDERERSKMSGEERARDERLDERERSRMSGGRAFAQWPIVLALAAVWVLLWGELNALNVVAGLLVAIVVLAVFPLPPLIEPVRFRPLPLIRLLARFAYDVVVASVQVAAQALWFGHQPMNAVIEVRLRARSDLFLTLTAELVSLVPGSLLIEVEPVGDPGAAQAQDRNVLFVHIFGVRDLADVERARADVLAQERRVVEALATDADLEAYHRTVREELP</sequence>
<keyword evidence="10" id="KW-1185">Reference proteome</keyword>
<comment type="similarity">
    <text evidence="2">Belongs to the CPA3 antiporters (TC 2.A.63) subunit E family.</text>
</comment>
<comment type="subcellular location">
    <subcellularLocation>
        <location evidence="1">Cell membrane</location>
        <topology evidence="1">Multi-pass membrane protein</topology>
    </subcellularLocation>
</comment>
<gene>
    <name evidence="9" type="ORF">L0C25_13530</name>
</gene>
<feature type="transmembrane region" description="Helical" evidence="8">
    <location>
        <begin position="107"/>
        <end position="126"/>
    </location>
</feature>
<dbReference type="Proteomes" id="UP001164390">
    <property type="component" value="Chromosome"/>
</dbReference>
<dbReference type="InterPro" id="IPR002758">
    <property type="entry name" value="Cation_antiport_E"/>
</dbReference>
<dbReference type="GO" id="GO:0005886">
    <property type="term" value="C:plasma membrane"/>
    <property type="evidence" value="ECO:0007669"/>
    <property type="project" value="UniProtKB-SubCell"/>
</dbReference>
<accession>A0AA46TEU8</accession>
<keyword evidence="6 8" id="KW-0472">Membrane</keyword>
<evidence type="ECO:0000256" key="5">
    <source>
        <dbReference type="ARBA" id="ARBA00022989"/>
    </source>
</evidence>